<evidence type="ECO:0000313" key="1">
    <source>
        <dbReference type="EMBL" id="HIS32487.1"/>
    </source>
</evidence>
<gene>
    <name evidence="1" type="ORF">IAB44_13235</name>
</gene>
<name>A0A9D1EUG9_9FIRM</name>
<protein>
    <submittedName>
        <fullName evidence="1">Rpn family recombination-promoting nuclease/putative transposase</fullName>
    </submittedName>
</protein>
<reference evidence="1" key="1">
    <citation type="submission" date="2020-10" db="EMBL/GenBank/DDBJ databases">
        <authorList>
            <person name="Gilroy R."/>
        </authorList>
    </citation>
    <scope>NUCLEOTIDE SEQUENCE</scope>
    <source>
        <strain evidence="1">CHK190-19873</strain>
    </source>
</reference>
<dbReference type="InterPro" id="IPR010106">
    <property type="entry name" value="RpnA"/>
</dbReference>
<dbReference type="AlphaFoldDB" id="A0A9D1EUG9"/>
<dbReference type="Pfam" id="PF12784">
    <property type="entry name" value="PDDEXK_2"/>
    <property type="match status" value="1"/>
</dbReference>
<accession>A0A9D1EUG9</accession>
<comment type="caution">
    <text evidence="1">The sequence shown here is derived from an EMBL/GenBank/DDBJ whole genome shotgun (WGS) entry which is preliminary data.</text>
</comment>
<dbReference type="NCBIfam" id="TIGR01784">
    <property type="entry name" value="T_den_put_tspse"/>
    <property type="match status" value="1"/>
</dbReference>
<evidence type="ECO:0000313" key="2">
    <source>
        <dbReference type="Proteomes" id="UP000823935"/>
    </source>
</evidence>
<dbReference type="EMBL" id="DVIQ01000083">
    <property type="protein sequence ID" value="HIS32487.1"/>
    <property type="molecule type" value="Genomic_DNA"/>
</dbReference>
<dbReference type="Gene3D" id="1.10.10.60">
    <property type="entry name" value="Homeodomain-like"/>
    <property type="match status" value="1"/>
</dbReference>
<sequence length="266" mass="30909">MEQKRWEDLELKDGFMFAKVMRDKQICIKMLERLLDVKIADIKYPADQKVIDIQYDSKSVRLDVYVEDDENTIYDVEIQTSNTGELSKRSRYYQGMIDLNMIEKGELYSKLNKSFVIFICTFDPFGKGLYRYTFENICKEDNNLFLNDQAVKLFFNTAGTVGDVSDETKAFLQYIGGTASPDAYVKELEERIAKVKLSEEWKVEYMTLLMRDKENIEKGRREGKINGKIIARYEDGLRPEEIAKKMGISVDQVNAVLEEEGLLQLV</sequence>
<dbReference type="Proteomes" id="UP000823935">
    <property type="component" value="Unassembled WGS sequence"/>
</dbReference>
<proteinExistence type="predicted"/>
<reference evidence="1" key="2">
    <citation type="journal article" date="2021" name="PeerJ">
        <title>Extensive microbial diversity within the chicken gut microbiome revealed by metagenomics and culture.</title>
        <authorList>
            <person name="Gilroy R."/>
            <person name="Ravi A."/>
            <person name="Getino M."/>
            <person name="Pursley I."/>
            <person name="Horton D.L."/>
            <person name="Alikhan N.F."/>
            <person name="Baker D."/>
            <person name="Gharbi K."/>
            <person name="Hall N."/>
            <person name="Watson M."/>
            <person name="Adriaenssens E.M."/>
            <person name="Foster-Nyarko E."/>
            <person name="Jarju S."/>
            <person name="Secka A."/>
            <person name="Antonio M."/>
            <person name="Oren A."/>
            <person name="Chaudhuri R.R."/>
            <person name="La Ragione R."/>
            <person name="Hildebrand F."/>
            <person name="Pallen M.J."/>
        </authorList>
    </citation>
    <scope>NUCLEOTIDE SEQUENCE</scope>
    <source>
        <strain evidence="1">CHK190-19873</strain>
    </source>
</reference>
<organism evidence="1 2">
    <name type="scientific">Candidatus Limivivens intestinipullorum</name>
    <dbReference type="NCBI Taxonomy" id="2840858"/>
    <lineage>
        <taxon>Bacteria</taxon>
        <taxon>Bacillati</taxon>
        <taxon>Bacillota</taxon>
        <taxon>Clostridia</taxon>
        <taxon>Lachnospirales</taxon>
        <taxon>Lachnospiraceae</taxon>
        <taxon>Lachnospiraceae incertae sedis</taxon>
        <taxon>Candidatus Limivivens</taxon>
    </lineage>
</organism>